<evidence type="ECO:0000313" key="11">
    <source>
        <dbReference type="EMBL" id="CZR58144.1"/>
    </source>
</evidence>
<dbReference type="STRING" id="576137.A0A1L7WZG2"/>
<evidence type="ECO:0000256" key="4">
    <source>
        <dbReference type="ARBA" id="ARBA00022833"/>
    </source>
</evidence>
<feature type="domain" description="C2H2-type" evidence="10">
    <location>
        <begin position="138"/>
        <end position="167"/>
    </location>
</feature>
<name>A0A1L7WZG2_9HELO</name>
<dbReference type="InterPro" id="IPR036236">
    <property type="entry name" value="Znf_C2H2_sf"/>
</dbReference>
<evidence type="ECO:0000256" key="9">
    <source>
        <dbReference type="SAM" id="MobiDB-lite"/>
    </source>
</evidence>
<evidence type="ECO:0000256" key="3">
    <source>
        <dbReference type="ARBA" id="ARBA00022771"/>
    </source>
</evidence>
<dbReference type="PROSITE" id="PS50157">
    <property type="entry name" value="ZINC_FINGER_C2H2_2"/>
    <property type="match status" value="1"/>
</dbReference>
<keyword evidence="4" id="KW-0862">Zinc</keyword>
<sequence>MDVLEIGFDSSGYQDLLLGNQLSNDSSSIQDDLGRATTQFDDIIGNLEGLYAPTLPPLPFETLNFDLADSDTALMASGTCDFDMSSSFYILSSESPSALGSTPPTSEMITSSSPAPSQAQTPNIPPQLPAAHQPSQRFHCPVTGCSKHYKRKHELKRHQKDHAPKRHHCSISGCNRSGQYGFARRDHLRQHMRKVHGTGL</sequence>
<evidence type="ECO:0000256" key="6">
    <source>
        <dbReference type="ARBA" id="ARBA00023163"/>
    </source>
</evidence>
<dbReference type="InterPro" id="IPR051061">
    <property type="entry name" value="Zinc_finger_trans_reg"/>
</dbReference>
<dbReference type="GO" id="GO:0006357">
    <property type="term" value="P:regulation of transcription by RNA polymerase II"/>
    <property type="evidence" value="ECO:0007669"/>
    <property type="project" value="TreeGrafter"/>
</dbReference>
<organism evidence="11 12">
    <name type="scientific">Phialocephala subalpina</name>
    <dbReference type="NCBI Taxonomy" id="576137"/>
    <lineage>
        <taxon>Eukaryota</taxon>
        <taxon>Fungi</taxon>
        <taxon>Dikarya</taxon>
        <taxon>Ascomycota</taxon>
        <taxon>Pezizomycotina</taxon>
        <taxon>Leotiomycetes</taxon>
        <taxon>Helotiales</taxon>
        <taxon>Mollisiaceae</taxon>
        <taxon>Phialocephala</taxon>
        <taxon>Phialocephala fortinii species complex</taxon>
    </lineage>
</organism>
<evidence type="ECO:0000313" key="12">
    <source>
        <dbReference type="Proteomes" id="UP000184330"/>
    </source>
</evidence>
<evidence type="ECO:0000256" key="2">
    <source>
        <dbReference type="ARBA" id="ARBA00022723"/>
    </source>
</evidence>
<dbReference type="GO" id="GO:0008270">
    <property type="term" value="F:zinc ion binding"/>
    <property type="evidence" value="ECO:0007669"/>
    <property type="project" value="UniProtKB-KW"/>
</dbReference>
<proteinExistence type="predicted"/>
<keyword evidence="7" id="KW-0539">Nucleus</keyword>
<evidence type="ECO:0000256" key="7">
    <source>
        <dbReference type="ARBA" id="ARBA00023242"/>
    </source>
</evidence>
<dbReference type="AlphaFoldDB" id="A0A1L7WZG2"/>
<dbReference type="SUPFAM" id="SSF57667">
    <property type="entry name" value="beta-beta-alpha zinc fingers"/>
    <property type="match status" value="1"/>
</dbReference>
<gene>
    <name evidence="11" type="ORF">PAC_08035</name>
</gene>
<keyword evidence="6" id="KW-0804">Transcription</keyword>
<dbReference type="InterPro" id="IPR059095">
    <property type="entry name" value="Znf_C2H2_17_2nd"/>
</dbReference>
<keyword evidence="2" id="KW-0479">Metal-binding</keyword>
<feature type="compositionally biased region" description="Polar residues" evidence="9">
    <location>
        <begin position="95"/>
        <end position="109"/>
    </location>
</feature>
<dbReference type="PANTHER" id="PTHR46179:SF13">
    <property type="entry name" value="C2H2-TYPE DOMAIN-CONTAINING PROTEIN"/>
    <property type="match status" value="1"/>
</dbReference>
<accession>A0A1L7WZG2</accession>
<dbReference type="OrthoDB" id="5430869at2759"/>
<comment type="subcellular location">
    <subcellularLocation>
        <location evidence="1">Nucleus</location>
    </subcellularLocation>
</comment>
<dbReference type="Proteomes" id="UP000184330">
    <property type="component" value="Unassembled WGS sequence"/>
</dbReference>
<dbReference type="Pfam" id="PF26176">
    <property type="entry name" value="zf_C2H2_17_2"/>
    <property type="match status" value="1"/>
</dbReference>
<dbReference type="Gene3D" id="3.30.160.60">
    <property type="entry name" value="Classic Zinc Finger"/>
    <property type="match status" value="2"/>
</dbReference>
<evidence type="ECO:0000259" key="10">
    <source>
        <dbReference type="PROSITE" id="PS50157"/>
    </source>
</evidence>
<dbReference type="InterPro" id="IPR013087">
    <property type="entry name" value="Znf_C2H2_type"/>
</dbReference>
<keyword evidence="3 8" id="KW-0863">Zinc-finger</keyword>
<protein>
    <recommendedName>
        <fullName evidence="10">C2H2-type domain-containing protein</fullName>
    </recommendedName>
</protein>
<keyword evidence="5" id="KW-0805">Transcription regulation</keyword>
<feature type="region of interest" description="Disordered" evidence="9">
    <location>
        <begin position="95"/>
        <end position="124"/>
    </location>
</feature>
<dbReference type="PANTHER" id="PTHR46179">
    <property type="entry name" value="ZINC FINGER PROTEIN"/>
    <property type="match status" value="1"/>
</dbReference>
<evidence type="ECO:0000256" key="8">
    <source>
        <dbReference type="PROSITE-ProRule" id="PRU00042"/>
    </source>
</evidence>
<dbReference type="EMBL" id="FJOG01000011">
    <property type="protein sequence ID" value="CZR58144.1"/>
    <property type="molecule type" value="Genomic_DNA"/>
</dbReference>
<dbReference type="SMART" id="SM00355">
    <property type="entry name" value="ZnF_C2H2"/>
    <property type="match status" value="2"/>
</dbReference>
<evidence type="ECO:0000256" key="1">
    <source>
        <dbReference type="ARBA" id="ARBA00004123"/>
    </source>
</evidence>
<keyword evidence="12" id="KW-1185">Reference proteome</keyword>
<dbReference type="PROSITE" id="PS00028">
    <property type="entry name" value="ZINC_FINGER_C2H2_1"/>
    <property type="match status" value="1"/>
</dbReference>
<feature type="compositionally biased region" description="Low complexity" evidence="9">
    <location>
        <begin position="110"/>
        <end position="122"/>
    </location>
</feature>
<evidence type="ECO:0000256" key="5">
    <source>
        <dbReference type="ARBA" id="ARBA00023015"/>
    </source>
</evidence>
<reference evidence="11 12" key="1">
    <citation type="submission" date="2016-03" db="EMBL/GenBank/DDBJ databases">
        <authorList>
            <person name="Ploux O."/>
        </authorList>
    </citation>
    <scope>NUCLEOTIDE SEQUENCE [LARGE SCALE GENOMIC DNA]</scope>
    <source>
        <strain evidence="11 12">UAMH 11012</strain>
    </source>
</reference>
<dbReference type="GO" id="GO:0005634">
    <property type="term" value="C:nucleus"/>
    <property type="evidence" value="ECO:0007669"/>
    <property type="project" value="UniProtKB-SubCell"/>
</dbReference>